<evidence type="ECO:0000313" key="14">
    <source>
        <dbReference type="Proteomes" id="UP000095605"/>
    </source>
</evidence>
<evidence type="ECO:0000256" key="4">
    <source>
        <dbReference type="ARBA" id="ARBA00022801"/>
    </source>
</evidence>
<keyword evidence="6" id="KW-0326">Glycosidase</keyword>
<feature type="domain" description="Glycosyl hydrolase family 81 N-terminal" evidence="11">
    <location>
        <begin position="349"/>
        <end position="661"/>
    </location>
</feature>
<dbReference type="EC" id="3.2.1.39" evidence="3"/>
<gene>
    <name evidence="13" type="ORF">AWRI3578_g3184</name>
</gene>
<organism evidence="13 14">
    <name type="scientific">Hanseniaspora opuntiae</name>
    <dbReference type="NCBI Taxonomy" id="211096"/>
    <lineage>
        <taxon>Eukaryota</taxon>
        <taxon>Fungi</taxon>
        <taxon>Dikarya</taxon>
        <taxon>Ascomycota</taxon>
        <taxon>Saccharomycotina</taxon>
        <taxon>Saccharomycetes</taxon>
        <taxon>Saccharomycodales</taxon>
        <taxon>Saccharomycodaceae</taxon>
        <taxon>Hanseniaspora</taxon>
    </lineage>
</organism>
<dbReference type="Pfam" id="PF17652">
    <property type="entry name" value="Glyco_hydro81C"/>
    <property type="match status" value="1"/>
</dbReference>
<evidence type="ECO:0000259" key="11">
    <source>
        <dbReference type="Pfam" id="PF03639"/>
    </source>
</evidence>
<reference evidence="14" key="1">
    <citation type="journal article" date="2016" name="Genome Announc.">
        <title>Genome sequences of three species of Hanseniaspora isolated from spontaneous wine fermentations.</title>
        <authorList>
            <person name="Sternes P.R."/>
            <person name="Lee D."/>
            <person name="Kutyna D.R."/>
            <person name="Borneman A.R."/>
        </authorList>
    </citation>
    <scope>NUCLEOTIDE SEQUENCE [LARGE SCALE GENOMIC DNA]</scope>
    <source>
        <strain evidence="14">AWRI3578</strain>
    </source>
</reference>
<evidence type="ECO:0000256" key="7">
    <source>
        <dbReference type="ARBA" id="ARBA00023316"/>
    </source>
</evidence>
<dbReference type="InterPro" id="IPR040451">
    <property type="entry name" value="GH81_N"/>
</dbReference>
<evidence type="ECO:0000256" key="3">
    <source>
        <dbReference type="ARBA" id="ARBA00012780"/>
    </source>
</evidence>
<evidence type="ECO:0000256" key="8">
    <source>
        <dbReference type="ARBA" id="ARBA00023326"/>
    </source>
</evidence>
<keyword evidence="5" id="KW-0119">Carbohydrate metabolism</keyword>
<keyword evidence="10" id="KW-0732">Signal</keyword>
<dbReference type="Gene3D" id="1.10.287.1170">
    <property type="entry name" value="glycoside hydrolase family 81 endo-[beta] glucanase"/>
    <property type="match status" value="1"/>
</dbReference>
<name>A0A1E5R8X7_9ASCO</name>
<evidence type="ECO:0000256" key="5">
    <source>
        <dbReference type="ARBA" id="ARBA00023277"/>
    </source>
</evidence>
<comment type="caution">
    <text evidence="13">The sequence shown here is derived from an EMBL/GenBank/DDBJ whole genome shotgun (WGS) entry which is preliminary data.</text>
</comment>
<dbReference type="PROSITE" id="PS52008">
    <property type="entry name" value="GH81"/>
    <property type="match status" value="1"/>
</dbReference>
<feature type="domain" description="Glycosyl hydrolase family 81 C-terminal" evidence="12">
    <location>
        <begin position="671"/>
        <end position="1021"/>
    </location>
</feature>
<evidence type="ECO:0000256" key="1">
    <source>
        <dbReference type="ARBA" id="ARBA00000382"/>
    </source>
</evidence>
<comment type="catalytic activity">
    <reaction evidence="1">
        <text>Hydrolysis of (1-&gt;3)-beta-D-glucosidic linkages in (1-&gt;3)-beta-D-glucans.</text>
        <dbReference type="EC" id="3.2.1.39"/>
    </reaction>
</comment>
<dbReference type="OrthoDB" id="4473401at2759"/>
<protein>
    <recommendedName>
        <fullName evidence="3">glucan endo-1,3-beta-D-glucosidase</fullName>
        <ecNumber evidence="3">3.2.1.39</ecNumber>
    </recommendedName>
</protein>
<evidence type="ECO:0000259" key="12">
    <source>
        <dbReference type="Pfam" id="PF17652"/>
    </source>
</evidence>
<dbReference type="GO" id="GO:0000272">
    <property type="term" value="P:polysaccharide catabolic process"/>
    <property type="evidence" value="ECO:0007669"/>
    <property type="project" value="UniProtKB-KW"/>
</dbReference>
<keyword evidence="8" id="KW-0624">Polysaccharide degradation</keyword>
<dbReference type="GO" id="GO:0009986">
    <property type="term" value="C:cell surface"/>
    <property type="evidence" value="ECO:0007669"/>
    <property type="project" value="TreeGrafter"/>
</dbReference>
<dbReference type="Gene3D" id="1.20.5.420">
    <property type="entry name" value="Immunoglobulin FC, subunit C"/>
    <property type="match status" value="1"/>
</dbReference>
<dbReference type="Proteomes" id="UP000095605">
    <property type="component" value="Unassembled WGS sequence"/>
</dbReference>
<dbReference type="PANTHER" id="PTHR31983:SF20">
    <property type="entry name" value="GLUCAN ENDO-1,3-BETA-D-GLUCOSIDASE 1"/>
    <property type="match status" value="1"/>
</dbReference>
<evidence type="ECO:0000256" key="2">
    <source>
        <dbReference type="ARBA" id="ARBA00010730"/>
    </source>
</evidence>
<comment type="similarity">
    <text evidence="2">Belongs to the glycosyl hydrolase 81 family.</text>
</comment>
<dbReference type="GO" id="GO:0071555">
    <property type="term" value="P:cell wall organization"/>
    <property type="evidence" value="ECO:0007669"/>
    <property type="project" value="UniProtKB-KW"/>
</dbReference>
<feature type="signal peptide" evidence="10">
    <location>
        <begin position="1"/>
        <end position="19"/>
    </location>
</feature>
<dbReference type="EMBL" id="LPNL01000007">
    <property type="protein sequence ID" value="OEJ83338.1"/>
    <property type="molecule type" value="Genomic_DNA"/>
</dbReference>
<dbReference type="Gene3D" id="2.70.98.30">
    <property type="entry name" value="Golgi alpha-mannosidase II, domain 4"/>
    <property type="match status" value="1"/>
</dbReference>
<sequence>MFTKSFFAVLLSASALLQAAPLNKRDVTSISESDLAIPHTVTETAGSDVYTAVEPAYVAASTNRPSRISSPAVVSKLSTSTIQPSSSSTISESSSASSETSISSLATSGVSSTFSTSSSSSTFSTSSEDDDDSSYFIPSADVSTFLSQTGSTTTSTLFTLTSSSGAGISGLTGTIIETTIGTANPSTSITLASSSLTVSVDTATLTTAKTISSTSSESSQELTTLTLTQATALSTSKFTSESVSQTTKTLNTVSETTQTFGYHNTTETSVSTSTTIIPTSTQVSSSTVTVTSASVISSTYTTTATIAASETSIDLFQAIATDAVPTSFNTIENAWDFNSNVDWDEQSEGYTNKFYINLLLSDQEYPAIVYPYVLWQSVSTLYGFAVQHTTSSDYTFAQYMDNGNPRIFTNPLDQYDVVFSSTSFNSASDFSMSVSDLDVASVSVTLTETSDSANYIYLPIVEGMGLTTAVYHGSLIPRIDSGMNIQSLTVETSDNLASGVSKYRVYINDIAWILYVTNPYNDDTFSLSTTYGSGNGYSLIGNIAIDGLIIQATVAPDSTDDEEYFDKAAGMYVTGFSVEGTSNGVTSTYYYNYDTEGSSVSGSPLVYILPHQLSAVSSASSGANTGITIAAITRGYATAFLSASIEFTETLNTEISWLPWSAQLGSSTLKYSADLIQQLATAAADELSVDIWSSIKSLNTYYLGKVIDKYAYITLVCSDIIEDSDLTASALTNLKDAFNSLIADSGYLNYDDKFGGIIANNDWSSITDTSDDFGNSHYNDHHFHYGYIIHAAAVLGHVDSLNGGTWAEDNKDWVNALIRDVANPSKDDTHFPVFRYFDWYTGHSWASGLDYNINGLNEESTSEDYNFAYGMKMWAEVIGDKSMRYRADTMIQILSRAMENYFLFDDDNTVMPSEIISNKVAGISFQNYLDYTTYFGNDISYIHGIQMIPLTPVSGQMRSVNFVTQEWDELLSSYMPSTAGGWRGLLRLNQALIDPKTSYEFFSESDASDYLDNGMSLTWSLAFSGGLAYSLGLI</sequence>
<dbReference type="InterPro" id="IPR005200">
    <property type="entry name" value="Endo-beta-glucanase"/>
</dbReference>
<evidence type="ECO:0000313" key="13">
    <source>
        <dbReference type="EMBL" id="OEJ83338.1"/>
    </source>
</evidence>
<dbReference type="GO" id="GO:0052861">
    <property type="term" value="F:endo-1,3(4)-beta-glucanase activity"/>
    <property type="evidence" value="ECO:0007669"/>
    <property type="project" value="InterPro"/>
</dbReference>
<keyword evidence="4" id="KW-0378">Hydrolase</keyword>
<keyword evidence="7" id="KW-0961">Cell wall biogenesis/degradation</keyword>
<feature type="compositionally biased region" description="Low complexity" evidence="9">
    <location>
        <begin position="109"/>
        <end position="126"/>
    </location>
</feature>
<dbReference type="PANTHER" id="PTHR31983">
    <property type="entry name" value="ENDO-1,3(4)-BETA-GLUCANASE 1"/>
    <property type="match status" value="1"/>
</dbReference>
<accession>A0A1E5R8X7</accession>
<evidence type="ECO:0000256" key="10">
    <source>
        <dbReference type="SAM" id="SignalP"/>
    </source>
</evidence>
<feature type="region of interest" description="Disordered" evidence="9">
    <location>
        <begin position="109"/>
        <end position="132"/>
    </location>
</feature>
<proteinExistence type="inferred from homology"/>
<dbReference type="InterPro" id="IPR040720">
    <property type="entry name" value="GH81_C"/>
</dbReference>
<dbReference type="GO" id="GO:0042973">
    <property type="term" value="F:glucan endo-1,3-beta-D-glucosidase activity"/>
    <property type="evidence" value="ECO:0007669"/>
    <property type="project" value="UniProtKB-EC"/>
</dbReference>
<keyword evidence="14" id="KW-1185">Reference proteome</keyword>
<dbReference type="AlphaFoldDB" id="A0A1E5R8X7"/>
<evidence type="ECO:0000256" key="6">
    <source>
        <dbReference type="ARBA" id="ARBA00023295"/>
    </source>
</evidence>
<evidence type="ECO:0000256" key="9">
    <source>
        <dbReference type="SAM" id="MobiDB-lite"/>
    </source>
</evidence>
<dbReference type="Pfam" id="PF03639">
    <property type="entry name" value="Glyco_hydro_81"/>
    <property type="match status" value="1"/>
</dbReference>
<feature type="chain" id="PRO_5009184677" description="glucan endo-1,3-beta-D-glucosidase" evidence="10">
    <location>
        <begin position="20"/>
        <end position="1034"/>
    </location>
</feature>